<dbReference type="Ensembl" id="ENSPKIT00000023498.1">
    <property type="protein sequence ID" value="ENSPKIP00000011553.1"/>
    <property type="gene ID" value="ENSPKIG00000018588.1"/>
</dbReference>
<dbReference type="Proteomes" id="UP000261540">
    <property type="component" value="Unplaced"/>
</dbReference>
<keyword evidence="8" id="KW-1185">Reference proteome</keyword>
<accession>A0A3B3QZI2</accession>
<dbReference type="InterPro" id="IPR013083">
    <property type="entry name" value="Znf_RING/FYVE/PHD"/>
</dbReference>
<dbReference type="GeneTree" id="ENSGT00390000010318"/>
<dbReference type="OrthoDB" id="6105938at2759"/>
<dbReference type="PROSITE" id="PS50089">
    <property type="entry name" value="ZF_RING_2"/>
    <property type="match status" value="1"/>
</dbReference>
<dbReference type="GO" id="GO:0045944">
    <property type="term" value="P:positive regulation of transcription by RNA polymerase II"/>
    <property type="evidence" value="ECO:0007669"/>
    <property type="project" value="TreeGrafter"/>
</dbReference>
<sequence>MSTSQRRRPCPALSQPRRPAKRGLYSDRLAHMAAECIEVEGTQVESEEVVDLTCESTEAAVVDLTNSDSVLIVDEGQTPKRGAGTESYVLSSDEEEGHSTGGAAFLAHLEANSRARSIPGMISCPICMDTYTEIVGSGRLVVSTRCGHLFCSVCLRDCLAKSHTCPTCRKKLTSKQYHPIYI</sequence>
<dbReference type="PANTHER" id="PTHR23041">
    <property type="entry name" value="RING FINGER DOMAIN-CONTAINING"/>
    <property type="match status" value="1"/>
</dbReference>
<dbReference type="Pfam" id="PF13639">
    <property type="entry name" value="zf-RING_2"/>
    <property type="match status" value="1"/>
</dbReference>
<keyword evidence="2 4" id="KW-0863">Zinc-finger</keyword>
<dbReference type="InterPro" id="IPR017907">
    <property type="entry name" value="Znf_RING_CS"/>
</dbReference>
<feature type="region of interest" description="Disordered" evidence="5">
    <location>
        <begin position="1"/>
        <end position="23"/>
    </location>
</feature>
<evidence type="ECO:0000259" key="6">
    <source>
        <dbReference type="PROSITE" id="PS50089"/>
    </source>
</evidence>
<protein>
    <submittedName>
        <fullName evidence="7">Ring finger protein 4</fullName>
    </submittedName>
</protein>
<dbReference type="InterPro" id="IPR047134">
    <property type="entry name" value="RNF4"/>
</dbReference>
<evidence type="ECO:0000256" key="1">
    <source>
        <dbReference type="ARBA" id="ARBA00022723"/>
    </source>
</evidence>
<dbReference type="GO" id="GO:0008270">
    <property type="term" value="F:zinc ion binding"/>
    <property type="evidence" value="ECO:0007669"/>
    <property type="project" value="UniProtKB-KW"/>
</dbReference>
<dbReference type="STRING" id="1676925.ENSPKIP00000011553"/>
<keyword evidence="3" id="KW-0862">Zinc</keyword>
<dbReference type="PANTHER" id="PTHR23041:SF78">
    <property type="entry name" value="E3 UBIQUITIN-PROTEIN LIGASE RNF4"/>
    <property type="match status" value="1"/>
</dbReference>
<reference evidence="7" key="1">
    <citation type="submission" date="2025-08" db="UniProtKB">
        <authorList>
            <consortium name="Ensembl"/>
        </authorList>
    </citation>
    <scope>IDENTIFICATION</scope>
</reference>
<evidence type="ECO:0000313" key="8">
    <source>
        <dbReference type="Proteomes" id="UP000261540"/>
    </source>
</evidence>
<evidence type="ECO:0000313" key="7">
    <source>
        <dbReference type="Ensembl" id="ENSPKIP00000011553.1"/>
    </source>
</evidence>
<name>A0A3B3QZI2_9TELE</name>
<dbReference type="Gene3D" id="3.30.40.10">
    <property type="entry name" value="Zinc/RING finger domain, C3HC4 (zinc finger)"/>
    <property type="match status" value="1"/>
</dbReference>
<evidence type="ECO:0000256" key="4">
    <source>
        <dbReference type="PROSITE-ProRule" id="PRU00175"/>
    </source>
</evidence>
<evidence type="ECO:0000256" key="3">
    <source>
        <dbReference type="ARBA" id="ARBA00022833"/>
    </source>
</evidence>
<dbReference type="SUPFAM" id="SSF57850">
    <property type="entry name" value="RING/U-box"/>
    <property type="match status" value="1"/>
</dbReference>
<dbReference type="InterPro" id="IPR001841">
    <property type="entry name" value="Znf_RING"/>
</dbReference>
<dbReference type="SMART" id="SM00184">
    <property type="entry name" value="RING"/>
    <property type="match status" value="1"/>
</dbReference>
<dbReference type="PROSITE" id="PS00518">
    <property type="entry name" value="ZF_RING_1"/>
    <property type="match status" value="1"/>
</dbReference>
<feature type="domain" description="RING-type" evidence="6">
    <location>
        <begin position="124"/>
        <end position="169"/>
    </location>
</feature>
<organism evidence="7 8">
    <name type="scientific">Paramormyrops kingsleyae</name>
    <dbReference type="NCBI Taxonomy" id="1676925"/>
    <lineage>
        <taxon>Eukaryota</taxon>
        <taxon>Metazoa</taxon>
        <taxon>Chordata</taxon>
        <taxon>Craniata</taxon>
        <taxon>Vertebrata</taxon>
        <taxon>Euteleostomi</taxon>
        <taxon>Actinopterygii</taxon>
        <taxon>Neopterygii</taxon>
        <taxon>Teleostei</taxon>
        <taxon>Osteoglossocephala</taxon>
        <taxon>Osteoglossomorpha</taxon>
        <taxon>Osteoglossiformes</taxon>
        <taxon>Mormyridae</taxon>
        <taxon>Paramormyrops</taxon>
    </lineage>
</organism>
<keyword evidence="1" id="KW-0479">Metal-binding</keyword>
<proteinExistence type="predicted"/>
<evidence type="ECO:0000256" key="5">
    <source>
        <dbReference type="SAM" id="MobiDB-lite"/>
    </source>
</evidence>
<reference evidence="7" key="2">
    <citation type="submission" date="2025-09" db="UniProtKB">
        <authorList>
            <consortium name="Ensembl"/>
        </authorList>
    </citation>
    <scope>IDENTIFICATION</scope>
</reference>
<dbReference type="AlphaFoldDB" id="A0A3B3QZI2"/>
<evidence type="ECO:0000256" key="2">
    <source>
        <dbReference type="ARBA" id="ARBA00022771"/>
    </source>
</evidence>